<accession>A0AAD9K4P5</accession>
<feature type="repeat" description="ANK" evidence="3">
    <location>
        <begin position="376"/>
        <end position="409"/>
    </location>
</feature>
<evidence type="ECO:0000256" key="1">
    <source>
        <dbReference type="ARBA" id="ARBA00022737"/>
    </source>
</evidence>
<feature type="repeat" description="ANK" evidence="3">
    <location>
        <begin position="196"/>
        <end position="228"/>
    </location>
</feature>
<dbReference type="Proteomes" id="UP001209878">
    <property type="component" value="Unassembled WGS sequence"/>
</dbReference>
<evidence type="ECO:0000313" key="5">
    <source>
        <dbReference type="Proteomes" id="UP001209878"/>
    </source>
</evidence>
<keyword evidence="1" id="KW-0677">Repeat</keyword>
<evidence type="ECO:0000256" key="2">
    <source>
        <dbReference type="ARBA" id="ARBA00023043"/>
    </source>
</evidence>
<evidence type="ECO:0008006" key="6">
    <source>
        <dbReference type="Google" id="ProtNLM"/>
    </source>
</evidence>
<dbReference type="AlphaFoldDB" id="A0AAD9K4P5"/>
<sequence length="501" mass="54920">MASAESSLIKCLTKDRSNLEDFLSQLSVRNYSAEHLVILVNTRLNETTPCSVYTDYTPLGYAIVHDDIRTVQLVLRYGAFVQSAPCRPLDNHVCVLSPLHLAIKQQCQPALVDTLLKYGASTKDIQRRDAACLQEYIVKCPSKTTSLALLSDMSCLDTTDNNRRTFLHLAAMNGKDAIVRDVIASRQVGVDKVDAIGKTALIYAAEQNAPTILRLLLDAGATVDLTDAWGRTALHFAVRRAGRKAVELLLSAGADVGAEDRKGLTPLKYAISTDSLLHSHSAKENAEDLIESLVWSSSKPISLNRRDFVLVAFLMTRTCDNEAVVVKLLEDNRGHVSLRDNDGQMLIHVAAEFNKHGVVKWLIEEGGVSANITDATGWQPLHCAAKGGNQKSLFYLLRKHGAKVNSATASGWTPLWIAARSGWTDLACDVIRYGADVQQTLTVAKLRGAESHFSLPLSLFDPEAQMAKPLAYARSGSRVISLFQFSTECGFTELSRLLARR</sequence>
<gene>
    <name evidence="4" type="ORF">NP493_1393g00000</name>
</gene>
<name>A0AAD9K4P5_RIDPI</name>
<keyword evidence="2 3" id="KW-0040">ANK repeat</keyword>
<evidence type="ECO:0000313" key="4">
    <source>
        <dbReference type="EMBL" id="KAK2164898.1"/>
    </source>
</evidence>
<dbReference type="SUPFAM" id="SSF48403">
    <property type="entry name" value="Ankyrin repeat"/>
    <property type="match status" value="1"/>
</dbReference>
<reference evidence="4" key="1">
    <citation type="journal article" date="2023" name="Mol. Biol. Evol.">
        <title>Third-Generation Sequencing Reveals the Adaptive Role of the Epigenome in Three Deep-Sea Polychaetes.</title>
        <authorList>
            <person name="Perez M."/>
            <person name="Aroh O."/>
            <person name="Sun Y."/>
            <person name="Lan Y."/>
            <person name="Juniper S.K."/>
            <person name="Young C.R."/>
            <person name="Angers B."/>
            <person name="Qian P.Y."/>
        </authorList>
    </citation>
    <scope>NUCLEOTIDE SEQUENCE</scope>
    <source>
        <strain evidence="4">R07B-5</strain>
    </source>
</reference>
<dbReference type="Pfam" id="PF12796">
    <property type="entry name" value="Ank_2"/>
    <property type="match status" value="2"/>
</dbReference>
<protein>
    <recommendedName>
        <fullName evidence="6">Ankyrin repeat</fullName>
    </recommendedName>
</protein>
<dbReference type="SMART" id="SM00248">
    <property type="entry name" value="ANK"/>
    <property type="match status" value="8"/>
</dbReference>
<feature type="repeat" description="ANK" evidence="3">
    <location>
        <begin position="229"/>
        <end position="261"/>
    </location>
</feature>
<dbReference type="PANTHER" id="PTHR24198:SF165">
    <property type="entry name" value="ANKYRIN REPEAT-CONTAINING PROTEIN-RELATED"/>
    <property type="match status" value="1"/>
</dbReference>
<dbReference type="Pfam" id="PF00023">
    <property type="entry name" value="Ank"/>
    <property type="match status" value="1"/>
</dbReference>
<organism evidence="4 5">
    <name type="scientific">Ridgeia piscesae</name>
    <name type="common">Tubeworm</name>
    <dbReference type="NCBI Taxonomy" id="27915"/>
    <lineage>
        <taxon>Eukaryota</taxon>
        <taxon>Metazoa</taxon>
        <taxon>Spiralia</taxon>
        <taxon>Lophotrochozoa</taxon>
        <taxon>Annelida</taxon>
        <taxon>Polychaeta</taxon>
        <taxon>Sedentaria</taxon>
        <taxon>Canalipalpata</taxon>
        <taxon>Sabellida</taxon>
        <taxon>Siboglinidae</taxon>
        <taxon>Ridgeia</taxon>
    </lineage>
</organism>
<proteinExistence type="predicted"/>
<dbReference type="Gene3D" id="1.25.40.20">
    <property type="entry name" value="Ankyrin repeat-containing domain"/>
    <property type="match status" value="3"/>
</dbReference>
<dbReference type="InterPro" id="IPR002110">
    <property type="entry name" value="Ankyrin_rpt"/>
</dbReference>
<dbReference type="PROSITE" id="PS50297">
    <property type="entry name" value="ANK_REP_REGION"/>
    <property type="match status" value="3"/>
</dbReference>
<dbReference type="PANTHER" id="PTHR24198">
    <property type="entry name" value="ANKYRIN REPEAT AND PROTEIN KINASE DOMAIN-CONTAINING PROTEIN"/>
    <property type="match status" value="1"/>
</dbReference>
<dbReference type="EMBL" id="JAODUO010001391">
    <property type="protein sequence ID" value="KAK2164898.1"/>
    <property type="molecule type" value="Genomic_DNA"/>
</dbReference>
<dbReference type="PROSITE" id="PS50088">
    <property type="entry name" value="ANK_REPEAT"/>
    <property type="match status" value="3"/>
</dbReference>
<evidence type="ECO:0000256" key="3">
    <source>
        <dbReference type="PROSITE-ProRule" id="PRU00023"/>
    </source>
</evidence>
<keyword evidence="5" id="KW-1185">Reference proteome</keyword>
<dbReference type="InterPro" id="IPR036770">
    <property type="entry name" value="Ankyrin_rpt-contain_sf"/>
</dbReference>
<comment type="caution">
    <text evidence="4">The sequence shown here is derived from an EMBL/GenBank/DDBJ whole genome shotgun (WGS) entry which is preliminary data.</text>
</comment>